<sequence>MNLYTISDEYISYAHKIEPKVALQENYLGDRDYCGIVIKQGKFNYYAPLSSYSAKKELKMKKRNRIIIRIFEKENLNNRLGYVLLNNMLPVPLSELSRVQITMSKGTPKEYYC</sequence>
<evidence type="ECO:0008006" key="3">
    <source>
        <dbReference type="Google" id="ProtNLM"/>
    </source>
</evidence>
<dbReference type="GO" id="GO:0003723">
    <property type="term" value="F:RNA binding"/>
    <property type="evidence" value="ECO:0007669"/>
    <property type="project" value="InterPro"/>
</dbReference>
<evidence type="ECO:0000313" key="2">
    <source>
        <dbReference type="Proteomes" id="UP001321861"/>
    </source>
</evidence>
<dbReference type="AlphaFoldDB" id="A0AAU9D6Z0"/>
<organism evidence="1 2">
    <name type="scientific">Xylocopilactobacillus apicola</name>
    <dbReference type="NCBI Taxonomy" id="2932184"/>
    <lineage>
        <taxon>Bacteria</taxon>
        <taxon>Bacillati</taxon>
        <taxon>Bacillota</taxon>
        <taxon>Bacilli</taxon>
        <taxon>Lactobacillales</taxon>
        <taxon>Lactobacillaceae</taxon>
        <taxon>Xylocopilactobacillus</taxon>
    </lineage>
</organism>
<dbReference type="InterPro" id="IPR053735">
    <property type="entry name" value="Type_III_TA_endoRNase"/>
</dbReference>
<accession>A0AAU9D6Z0</accession>
<protein>
    <recommendedName>
        <fullName evidence="3">Type III toxin-antitoxin system ToxN/AbiQ family toxin</fullName>
    </recommendedName>
</protein>
<dbReference type="GO" id="GO:0004521">
    <property type="term" value="F:RNA endonuclease activity"/>
    <property type="evidence" value="ECO:0007669"/>
    <property type="project" value="InterPro"/>
</dbReference>
<dbReference type="KEGG" id="xap:XA3_20750"/>
<dbReference type="RefSeq" id="WP_317635421.1">
    <property type="nucleotide sequence ID" value="NZ_AP026802.1"/>
</dbReference>
<dbReference type="Proteomes" id="UP001321861">
    <property type="component" value="Chromosome"/>
</dbReference>
<dbReference type="Gene3D" id="3.10.129.130">
    <property type="match status" value="1"/>
</dbReference>
<keyword evidence="2" id="KW-1185">Reference proteome</keyword>
<dbReference type="InterPro" id="IPR025911">
    <property type="entry name" value="ToxN/AbiQ_toxin"/>
</dbReference>
<name>A0AAU9D6Z0_9LACO</name>
<evidence type="ECO:0000313" key="1">
    <source>
        <dbReference type="EMBL" id="BDR59634.1"/>
    </source>
</evidence>
<reference evidence="1 2" key="1">
    <citation type="journal article" date="2023" name="Microbiol. Spectr.">
        <title>Symbiosis of Carpenter Bees with Uncharacterized Lactic Acid Bacteria Showing NAD Auxotrophy.</title>
        <authorList>
            <person name="Kawasaki S."/>
            <person name="Ozawa K."/>
            <person name="Mori T."/>
            <person name="Yamamoto A."/>
            <person name="Ito M."/>
            <person name="Ohkuma M."/>
            <person name="Sakamoto M."/>
            <person name="Matsutani M."/>
        </authorList>
    </citation>
    <scope>NUCLEOTIDE SEQUENCE [LARGE SCALE GENOMIC DNA]</scope>
    <source>
        <strain evidence="1 2">XA3</strain>
    </source>
</reference>
<proteinExistence type="predicted"/>
<dbReference type="Pfam" id="PF13958">
    <property type="entry name" value="ToxN_toxin"/>
    <property type="match status" value="1"/>
</dbReference>
<gene>
    <name evidence="1" type="ORF">XA3_20750</name>
</gene>
<dbReference type="EMBL" id="AP026802">
    <property type="protein sequence ID" value="BDR59634.1"/>
    <property type="molecule type" value="Genomic_DNA"/>
</dbReference>